<accession>A0AAW1PNK0</accession>
<dbReference type="GO" id="GO:0006629">
    <property type="term" value="P:lipid metabolic process"/>
    <property type="evidence" value="ECO:0007669"/>
    <property type="project" value="InterPro"/>
</dbReference>
<name>A0AAW1PNK0_9CHLO</name>
<comment type="caution">
    <text evidence="2">The sequence shown here is derived from an EMBL/GenBank/DDBJ whole genome shotgun (WGS) entry which is preliminary data.</text>
</comment>
<dbReference type="SUPFAM" id="SSF53474">
    <property type="entry name" value="alpha/beta-Hydrolases"/>
    <property type="match status" value="1"/>
</dbReference>
<feature type="domain" description="Fungal lipase-type" evidence="1">
    <location>
        <begin position="189"/>
        <end position="300"/>
    </location>
</feature>
<gene>
    <name evidence="2" type="ORF">WJX73_008480</name>
</gene>
<dbReference type="Proteomes" id="UP001465755">
    <property type="component" value="Unassembled WGS sequence"/>
</dbReference>
<evidence type="ECO:0000313" key="2">
    <source>
        <dbReference type="EMBL" id="KAK9811041.1"/>
    </source>
</evidence>
<dbReference type="Pfam" id="PF01764">
    <property type="entry name" value="Lipase_3"/>
    <property type="match status" value="1"/>
</dbReference>
<dbReference type="InterPro" id="IPR029058">
    <property type="entry name" value="AB_hydrolase_fold"/>
</dbReference>
<evidence type="ECO:0000313" key="3">
    <source>
        <dbReference type="Proteomes" id="UP001465755"/>
    </source>
</evidence>
<dbReference type="Gene3D" id="3.40.50.1820">
    <property type="entry name" value="alpha/beta hydrolase"/>
    <property type="match status" value="1"/>
</dbReference>
<dbReference type="EMBL" id="JALJOQ010000012">
    <property type="protein sequence ID" value="KAK9811041.1"/>
    <property type="molecule type" value="Genomic_DNA"/>
</dbReference>
<dbReference type="InterPro" id="IPR002921">
    <property type="entry name" value="Fungal_lipase-type"/>
</dbReference>
<organism evidence="2 3">
    <name type="scientific">Symbiochloris irregularis</name>
    <dbReference type="NCBI Taxonomy" id="706552"/>
    <lineage>
        <taxon>Eukaryota</taxon>
        <taxon>Viridiplantae</taxon>
        <taxon>Chlorophyta</taxon>
        <taxon>core chlorophytes</taxon>
        <taxon>Trebouxiophyceae</taxon>
        <taxon>Trebouxiales</taxon>
        <taxon>Trebouxiaceae</taxon>
        <taxon>Symbiochloris</taxon>
    </lineage>
</organism>
<evidence type="ECO:0000259" key="1">
    <source>
        <dbReference type="Pfam" id="PF01764"/>
    </source>
</evidence>
<dbReference type="AlphaFoldDB" id="A0AAW1PNK0"/>
<reference evidence="2 3" key="1">
    <citation type="journal article" date="2024" name="Nat. Commun.">
        <title>Phylogenomics reveals the evolutionary origins of lichenization in chlorophyte algae.</title>
        <authorList>
            <person name="Puginier C."/>
            <person name="Libourel C."/>
            <person name="Otte J."/>
            <person name="Skaloud P."/>
            <person name="Haon M."/>
            <person name="Grisel S."/>
            <person name="Petersen M."/>
            <person name="Berrin J.G."/>
            <person name="Delaux P.M."/>
            <person name="Dal Grande F."/>
            <person name="Keller J."/>
        </authorList>
    </citation>
    <scope>NUCLEOTIDE SEQUENCE [LARGE SCALE GENOMIC DNA]</scope>
    <source>
        <strain evidence="2 3">SAG 2036</strain>
    </source>
</reference>
<protein>
    <recommendedName>
        <fullName evidence="1">Fungal lipase-type domain-containing protein</fullName>
    </recommendedName>
</protein>
<keyword evidence="3" id="KW-1185">Reference proteome</keyword>
<dbReference type="PROSITE" id="PS51257">
    <property type="entry name" value="PROKAR_LIPOPROTEIN"/>
    <property type="match status" value="1"/>
</dbReference>
<proteinExistence type="predicted"/>
<sequence length="381" mass="40874">MFSLPRSITSRTLRAPCTAACCCSSFGCCCSSQSTSITRSTRRASIPAKSAKPTRAAAVSARSSEFTLATSKGAQKQVTRLAGGKTPAPTGAALASTLADRLFEPDAAALNELAQSNVVPVPESISARAREDVQAAEIQTAATFARLSGLCYLPQAELADALAEEGLTLVASGHTHFTRWYVADGVPRALTVPAGLMSMVEELLNVLCPFITTPADGKAPRKITFAGHSLGGSLATLLTCLVRMRLHTPAALLHCFSFGSPPVLALADGSTAHDIVKAVGLKPGSLRSFVLDNDPIPRTVLSFTLPWSPWQPGPHWWQLLWPSTQTAEEHEQQQQQQVRKLSKLHSGWETFHIKWNLQTSAKVHRLAAEDIEETLKMADES</sequence>